<dbReference type="Proteomes" id="UP000050430">
    <property type="component" value="Unassembled WGS sequence"/>
</dbReference>
<evidence type="ECO:0000256" key="2">
    <source>
        <dbReference type="ARBA" id="ARBA00023235"/>
    </source>
</evidence>
<dbReference type="STRING" id="229920.ADM99_07555"/>
<evidence type="ECO:0000256" key="1">
    <source>
        <dbReference type="ARBA" id="ARBA00022723"/>
    </source>
</evidence>
<dbReference type="InterPro" id="IPR000056">
    <property type="entry name" value="Ribul_P_3_epim-like"/>
</dbReference>
<dbReference type="GO" id="GO:0005975">
    <property type="term" value="P:carbohydrate metabolic process"/>
    <property type="evidence" value="ECO:0007669"/>
    <property type="project" value="InterPro"/>
</dbReference>
<keyword evidence="4" id="KW-1185">Reference proteome</keyword>
<dbReference type="GO" id="GO:0016857">
    <property type="term" value="F:racemase and epimerase activity, acting on carbohydrates and derivatives"/>
    <property type="evidence" value="ECO:0007669"/>
    <property type="project" value="InterPro"/>
</dbReference>
<sequence length="232" mass="25725">MWTRLPDSRLLVEASLWSADFKYFAREMERIDPYADMYHIDVTDGHFVPGFLFFADLVAGLRPLTKKPFHVHLMTDNPINHVDDFIAAGADLVTVHMENGPIVPAVLNLIHRKGAASGLALGLDVPIETIKPYLELTDLILIMGTPMGIKGVKPSPFVYERVNQTKKLILSLGLQNVVKVFADGGIRENTVPELRASGVDGVVAGSLAFKSNNLDETFRWFHSMETNPGRLT</sequence>
<name>A0A0P6X158_9CHLR</name>
<dbReference type="CDD" id="cd00429">
    <property type="entry name" value="RPE"/>
    <property type="match status" value="1"/>
</dbReference>
<evidence type="ECO:0000313" key="4">
    <source>
        <dbReference type="Proteomes" id="UP000050430"/>
    </source>
</evidence>
<protein>
    <recommendedName>
        <fullName evidence="5">Ribulose-phosphate 3-epimerase</fullName>
    </recommendedName>
</protein>
<accession>A0A0P6X158</accession>
<dbReference type="SUPFAM" id="SSF51366">
    <property type="entry name" value="Ribulose-phoshate binding barrel"/>
    <property type="match status" value="1"/>
</dbReference>
<dbReference type="PANTHER" id="PTHR11749">
    <property type="entry name" value="RIBULOSE-5-PHOSPHATE-3-EPIMERASE"/>
    <property type="match status" value="1"/>
</dbReference>
<keyword evidence="1" id="KW-0479">Metal-binding</keyword>
<dbReference type="AlphaFoldDB" id="A0A0P6X158"/>
<keyword evidence="2" id="KW-0413">Isomerase</keyword>
<dbReference type="Gene3D" id="3.20.20.70">
    <property type="entry name" value="Aldolase class I"/>
    <property type="match status" value="1"/>
</dbReference>
<dbReference type="Pfam" id="PF00834">
    <property type="entry name" value="Ribul_P_3_epim"/>
    <property type="match status" value="1"/>
</dbReference>
<organism evidence="3 4">
    <name type="scientific">Leptolinea tardivitalis</name>
    <dbReference type="NCBI Taxonomy" id="229920"/>
    <lineage>
        <taxon>Bacteria</taxon>
        <taxon>Bacillati</taxon>
        <taxon>Chloroflexota</taxon>
        <taxon>Anaerolineae</taxon>
        <taxon>Anaerolineales</taxon>
        <taxon>Anaerolineaceae</taxon>
        <taxon>Leptolinea</taxon>
    </lineage>
</organism>
<dbReference type="EMBL" id="LGCK01000007">
    <property type="protein sequence ID" value="KPL73013.1"/>
    <property type="molecule type" value="Genomic_DNA"/>
</dbReference>
<evidence type="ECO:0008006" key="5">
    <source>
        <dbReference type="Google" id="ProtNLM"/>
    </source>
</evidence>
<proteinExistence type="predicted"/>
<comment type="caution">
    <text evidence="3">The sequence shown here is derived from an EMBL/GenBank/DDBJ whole genome shotgun (WGS) entry which is preliminary data.</text>
</comment>
<reference evidence="3 4" key="1">
    <citation type="submission" date="2015-07" db="EMBL/GenBank/DDBJ databases">
        <title>Genome sequence of Leptolinea tardivitalis DSM 16556.</title>
        <authorList>
            <person name="Hemp J."/>
            <person name="Ward L.M."/>
            <person name="Pace L.A."/>
            <person name="Fischer W.W."/>
        </authorList>
    </citation>
    <scope>NUCLEOTIDE SEQUENCE [LARGE SCALE GENOMIC DNA]</scope>
    <source>
        <strain evidence="3 4">YMTK-2</strain>
    </source>
</reference>
<dbReference type="InterPro" id="IPR011060">
    <property type="entry name" value="RibuloseP-bd_barrel"/>
</dbReference>
<gene>
    <name evidence="3" type="ORF">ADM99_07555</name>
</gene>
<dbReference type="GO" id="GO:0046872">
    <property type="term" value="F:metal ion binding"/>
    <property type="evidence" value="ECO:0007669"/>
    <property type="project" value="UniProtKB-KW"/>
</dbReference>
<evidence type="ECO:0000313" key="3">
    <source>
        <dbReference type="EMBL" id="KPL73013.1"/>
    </source>
</evidence>
<dbReference type="InterPro" id="IPR013785">
    <property type="entry name" value="Aldolase_TIM"/>
</dbReference>